<dbReference type="GO" id="GO:0050660">
    <property type="term" value="F:flavin adenine dinucleotide binding"/>
    <property type="evidence" value="ECO:0007669"/>
    <property type="project" value="InterPro"/>
</dbReference>
<feature type="transmembrane region" description="Helical" evidence="11">
    <location>
        <begin position="60"/>
        <end position="83"/>
    </location>
</feature>
<dbReference type="InterPro" id="IPR002550">
    <property type="entry name" value="CNNM"/>
</dbReference>
<dbReference type="InterPro" id="IPR000644">
    <property type="entry name" value="CBS_dom"/>
</dbReference>
<dbReference type="Proteomes" id="UP000008639">
    <property type="component" value="Chromosome"/>
</dbReference>
<evidence type="ECO:0000256" key="4">
    <source>
        <dbReference type="ARBA" id="ARBA00022692"/>
    </source>
</evidence>
<dbReference type="eggNOG" id="COG1253">
    <property type="taxonomic scope" value="Bacteria"/>
</dbReference>
<feature type="domain" description="CBS" evidence="12">
    <location>
        <begin position="281"/>
        <end position="338"/>
    </location>
</feature>
<dbReference type="InterPro" id="IPR044751">
    <property type="entry name" value="Ion_transp-like_CBS"/>
</dbReference>
<dbReference type="PANTHER" id="PTHR43099:SF5">
    <property type="entry name" value="HLYC_CORC FAMILY TRANSPORTER"/>
    <property type="match status" value="1"/>
</dbReference>
<dbReference type="SMART" id="SM01091">
    <property type="entry name" value="CorC_HlyC"/>
    <property type="match status" value="1"/>
</dbReference>
<dbReference type="Gene3D" id="3.10.580.10">
    <property type="entry name" value="CBS-domain"/>
    <property type="match status" value="1"/>
</dbReference>
<dbReference type="HOGENOM" id="CLU_015237_4_0_11"/>
<sequence length="439" mass="47158" precursor="true">MDADTLLNFLLVLFFVLLGGVFAGTEMALVSLRESQVRRMEKSGKRGARIAALAGNPNRFLSTVQIGVTLSGFFSAAYGASTIAPDVEPLLAGIGFGTAAEPVSFIGMTLLVAYLSLVLGELVPKRLAMQSAVGFTKVLAPPLGVLSEIMRPAVWLLSVSTDAVVRLFGGDPKAKQESISSEELWDMVAESDMLEEHSRSILSDVFGAGDRSLQEVMRPRTEVTFVDGNLSIAAVRGMVQDGPFSRYPVIDRSPDDVLGFIHIRDLMPREGKYDDGPVRDIVREILPLPGTNKVLPSLARMRRLGHHIALVVDEYGGTDGIVTLEDLVEELVGEIYDEYDTGTDPEDRVTRAGGTLDVDGALILQEFETASGIELPEGHYETVAGFVIDRLGRLPRIGDSVEIAGHVLTVTAMDRLRIARIRVTPAGGHAGGHAGGPRG</sequence>
<dbReference type="Pfam" id="PF01595">
    <property type="entry name" value="CNNM"/>
    <property type="match status" value="1"/>
</dbReference>
<evidence type="ECO:0000256" key="9">
    <source>
        <dbReference type="PROSITE-ProRule" id="PRU00703"/>
    </source>
</evidence>
<keyword evidence="6 10" id="KW-1133">Transmembrane helix</keyword>
<evidence type="ECO:0000256" key="6">
    <source>
        <dbReference type="ARBA" id="ARBA00022989"/>
    </source>
</evidence>
<protein>
    <submittedName>
        <fullName evidence="14">CBS domain-containing protein</fullName>
    </submittedName>
</protein>
<dbReference type="SUPFAM" id="SSF56176">
    <property type="entry name" value="FAD-binding/transporter-associated domain-like"/>
    <property type="match status" value="1"/>
</dbReference>
<dbReference type="EMBL" id="CP002379">
    <property type="protein sequence ID" value="ADX72151.1"/>
    <property type="molecule type" value="Genomic_DNA"/>
</dbReference>
<evidence type="ECO:0000256" key="7">
    <source>
        <dbReference type="ARBA" id="ARBA00023122"/>
    </source>
</evidence>
<accession>F0M2Z3</accession>
<feature type="domain" description="CNNM transmembrane" evidence="13">
    <location>
        <begin position="1"/>
        <end position="204"/>
    </location>
</feature>
<dbReference type="PROSITE" id="PS51846">
    <property type="entry name" value="CNNM"/>
    <property type="match status" value="1"/>
</dbReference>
<dbReference type="Gene3D" id="3.30.465.10">
    <property type="match status" value="1"/>
</dbReference>
<dbReference type="PROSITE" id="PS51371">
    <property type="entry name" value="CBS"/>
    <property type="match status" value="2"/>
</dbReference>
<dbReference type="STRING" id="930171.Asphe3_09620"/>
<comment type="similarity">
    <text evidence="2">Belongs to the UPF0053 family.</text>
</comment>
<proteinExistence type="inferred from homology"/>
<evidence type="ECO:0000256" key="10">
    <source>
        <dbReference type="PROSITE-ProRule" id="PRU01193"/>
    </source>
</evidence>
<evidence type="ECO:0000256" key="3">
    <source>
        <dbReference type="ARBA" id="ARBA00022475"/>
    </source>
</evidence>
<gene>
    <name evidence="14" type="ordered locus">Asphe3_09620</name>
</gene>
<organism evidence="14 15">
    <name type="scientific">Pseudarthrobacter phenanthrenivorans (strain DSM 18606 / JCM 16027 / LMG 23796 / Sphe3)</name>
    <name type="common">Arthrobacter phenanthrenivorans</name>
    <dbReference type="NCBI Taxonomy" id="930171"/>
    <lineage>
        <taxon>Bacteria</taxon>
        <taxon>Bacillati</taxon>
        <taxon>Actinomycetota</taxon>
        <taxon>Actinomycetes</taxon>
        <taxon>Micrococcales</taxon>
        <taxon>Micrococcaceae</taxon>
        <taxon>Pseudarthrobacter</taxon>
    </lineage>
</organism>
<feature type="transmembrane region" description="Helical" evidence="11">
    <location>
        <begin position="6"/>
        <end position="32"/>
    </location>
</feature>
<keyword evidence="4 10" id="KW-0812">Transmembrane</keyword>
<feature type="transmembrane region" description="Helical" evidence="11">
    <location>
        <begin position="103"/>
        <end position="123"/>
    </location>
</feature>
<dbReference type="InterPro" id="IPR016169">
    <property type="entry name" value="FAD-bd_PCMH_sub2"/>
</dbReference>
<evidence type="ECO:0000256" key="2">
    <source>
        <dbReference type="ARBA" id="ARBA00006337"/>
    </source>
</evidence>
<dbReference type="OrthoDB" id="110231at2"/>
<dbReference type="InterPro" id="IPR036318">
    <property type="entry name" value="FAD-bd_PCMH-like_sf"/>
</dbReference>
<reference evidence="14 15" key="1">
    <citation type="journal article" date="2011" name="Stand. Genomic Sci.">
        <title>Complete genome sequence of Arthrobacter phenanthrenivorans type strain (Sphe3).</title>
        <authorList>
            <person name="Kallimanis A."/>
            <person name="Labutti K.M."/>
            <person name="Lapidus A."/>
            <person name="Clum A."/>
            <person name="Lykidis A."/>
            <person name="Mavromatis K."/>
            <person name="Pagani I."/>
            <person name="Liolios K."/>
            <person name="Ivanova N."/>
            <person name="Goodwin L."/>
            <person name="Pitluck S."/>
            <person name="Chen A."/>
            <person name="Palaniappan K."/>
            <person name="Markowitz V."/>
            <person name="Bristow J."/>
            <person name="Velentzas A.D."/>
            <person name="Perisynakis A."/>
            <person name="Ouzounis C.C."/>
            <person name="Kyrpides N.C."/>
            <person name="Koukkou A.I."/>
            <person name="Drainas C."/>
        </authorList>
    </citation>
    <scope>NUCLEOTIDE SEQUENCE [LARGE SCALE GENOMIC DNA]</scope>
    <source>
        <strain evidence="15">DSM 18606 / JCM 16027 / LMG 23796 / Sphe3</strain>
    </source>
</reference>
<dbReference type="InterPro" id="IPR051676">
    <property type="entry name" value="UPF0053_domain"/>
</dbReference>
<evidence type="ECO:0000256" key="5">
    <source>
        <dbReference type="ARBA" id="ARBA00022737"/>
    </source>
</evidence>
<dbReference type="SUPFAM" id="SSF54631">
    <property type="entry name" value="CBS-domain pair"/>
    <property type="match status" value="1"/>
</dbReference>
<dbReference type="KEGG" id="apn:Asphe3_09620"/>
<dbReference type="InterPro" id="IPR005170">
    <property type="entry name" value="Transptr-assoc_dom"/>
</dbReference>
<dbReference type="AlphaFoldDB" id="F0M2Z3"/>
<feature type="domain" description="CBS" evidence="12">
    <location>
        <begin position="217"/>
        <end position="278"/>
    </location>
</feature>
<dbReference type="RefSeq" id="WP_013600091.1">
    <property type="nucleotide sequence ID" value="NC_015145.1"/>
</dbReference>
<keyword evidence="7 9" id="KW-0129">CBS domain</keyword>
<evidence type="ECO:0000256" key="1">
    <source>
        <dbReference type="ARBA" id="ARBA00004651"/>
    </source>
</evidence>
<comment type="subcellular location">
    <subcellularLocation>
        <location evidence="1">Cell membrane</location>
        <topology evidence="1">Multi-pass membrane protein</topology>
    </subcellularLocation>
</comment>
<dbReference type="InterPro" id="IPR046342">
    <property type="entry name" value="CBS_dom_sf"/>
</dbReference>
<dbReference type="PANTHER" id="PTHR43099">
    <property type="entry name" value="UPF0053 PROTEIN YRKA"/>
    <property type="match status" value="1"/>
</dbReference>
<evidence type="ECO:0000256" key="11">
    <source>
        <dbReference type="SAM" id="Phobius"/>
    </source>
</evidence>
<keyword evidence="5" id="KW-0677">Repeat</keyword>
<name>F0M2Z3_PSEPM</name>
<evidence type="ECO:0000256" key="8">
    <source>
        <dbReference type="ARBA" id="ARBA00023136"/>
    </source>
</evidence>
<evidence type="ECO:0000313" key="14">
    <source>
        <dbReference type="EMBL" id="ADX72151.1"/>
    </source>
</evidence>
<dbReference type="Pfam" id="PF03471">
    <property type="entry name" value="CorC_HlyC"/>
    <property type="match status" value="1"/>
</dbReference>
<evidence type="ECO:0000259" key="13">
    <source>
        <dbReference type="PROSITE" id="PS51846"/>
    </source>
</evidence>
<dbReference type="Pfam" id="PF00571">
    <property type="entry name" value="CBS"/>
    <property type="match status" value="2"/>
</dbReference>
<evidence type="ECO:0000259" key="12">
    <source>
        <dbReference type="PROSITE" id="PS51371"/>
    </source>
</evidence>
<keyword evidence="8 10" id="KW-0472">Membrane</keyword>
<dbReference type="GO" id="GO:0005886">
    <property type="term" value="C:plasma membrane"/>
    <property type="evidence" value="ECO:0007669"/>
    <property type="project" value="UniProtKB-SubCell"/>
</dbReference>
<evidence type="ECO:0000313" key="15">
    <source>
        <dbReference type="Proteomes" id="UP000008639"/>
    </source>
</evidence>
<dbReference type="CDD" id="cd04590">
    <property type="entry name" value="CBS_pair_CorC_HlyC_assoc"/>
    <property type="match status" value="1"/>
</dbReference>
<keyword evidence="3" id="KW-1003">Cell membrane</keyword>